<dbReference type="Gene3D" id="3.30.70.330">
    <property type="match status" value="1"/>
</dbReference>
<dbReference type="InterPro" id="IPR035979">
    <property type="entry name" value="RBD_domain_sf"/>
</dbReference>
<dbReference type="InParanoid" id="A0A1D6NYE5"/>
<evidence type="ECO:0000256" key="2">
    <source>
        <dbReference type="PROSITE-ProRule" id="PRU00176"/>
    </source>
</evidence>
<dbReference type="AlphaFoldDB" id="A0A1D6NYE5"/>
<dbReference type="ExpressionAtlas" id="A0A1D6NYE5">
    <property type="expression patterns" value="baseline and differential"/>
</dbReference>
<dbReference type="GO" id="GO:0003723">
    <property type="term" value="F:RNA binding"/>
    <property type="evidence" value="ECO:0007669"/>
    <property type="project" value="UniProtKB-UniRule"/>
</dbReference>
<dbReference type="PROSITE" id="PS50102">
    <property type="entry name" value="RRM"/>
    <property type="match status" value="1"/>
</dbReference>
<dbReference type="Pfam" id="PF00076">
    <property type="entry name" value="RRM_1"/>
    <property type="match status" value="1"/>
</dbReference>
<dbReference type="InterPro" id="IPR012677">
    <property type="entry name" value="Nucleotide-bd_a/b_plait_sf"/>
</dbReference>
<keyword evidence="1 2" id="KW-0694">RNA-binding</keyword>
<dbReference type="SMR" id="A0A1D6NYE5"/>
<proteinExistence type="predicted"/>
<dbReference type="InterPro" id="IPR039171">
    <property type="entry name" value="Cwc2/Slt11"/>
</dbReference>
<reference evidence="3" key="1">
    <citation type="submission" date="2015-12" db="EMBL/GenBank/DDBJ databases">
        <title>Update maize B73 reference genome by single molecule sequencing technologies.</title>
        <authorList>
            <consortium name="Maize Genome Sequencing Project"/>
            <person name="Ware D."/>
        </authorList>
    </citation>
    <scope>NUCLEOTIDE SEQUENCE</scope>
    <source>
        <tissue evidence="3">Seedling</tissue>
    </source>
</reference>
<evidence type="ECO:0000313" key="3">
    <source>
        <dbReference type="EMBL" id="AQL03013.1"/>
    </source>
</evidence>
<dbReference type="PANTHER" id="PTHR14089:SF6">
    <property type="entry name" value="PRE-MRNA-SPLICING FACTOR RBM22"/>
    <property type="match status" value="1"/>
</dbReference>
<dbReference type="EMBL" id="CM000785">
    <property type="protein sequence ID" value="AQL03013.1"/>
    <property type="molecule type" value="Genomic_DNA"/>
</dbReference>
<name>A0A1D6NYE5_MAIZE</name>
<accession>A0A1D6NYE5</accession>
<organism evidence="3">
    <name type="scientific">Zea mays</name>
    <name type="common">Maize</name>
    <dbReference type="NCBI Taxonomy" id="4577"/>
    <lineage>
        <taxon>Eukaryota</taxon>
        <taxon>Viridiplantae</taxon>
        <taxon>Streptophyta</taxon>
        <taxon>Embryophyta</taxon>
        <taxon>Tracheophyta</taxon>
        <taxon>Spermatophyta</taxon>
        <taxon>Magnoliopsida</taxon>
        <taxon>Liliopsida</taxon>
        <taxon>Poales</taxon>
        <taxon>Poaceae</taxon>
        <taxon>PACMAD clade</taxon>
        <taxon>Panicoideae</taxon>
        <taxon>Andropogonodae</taxon>
        <taxon>Andropogoneae</taxon>
        <taxon>Tripsacinae</taxon>
        <taxon>Zea</taxon>
    </lineage>
</organism>
<dbReference type="SUPFAM" id="SSF54928">
    <property type="entry name" value="RNA-binding domain, RBD"/>
    <property type="match status" value="1"/>
</dbReference>
<dbReference type="STRING" id="4577.A0A1D6NYE5"/>
<gene>
    <name evidence="3" type="ORF">ZEAMMB73_Zm00001d045705</name>
</gene>
<evidence type="ECO:0000256" key="1">
    <source>
        <dbReference type="ARBA" id="ARBA00022884"/>
    </source>
</evidence>
<dbReference type="PANTHER" id="PTHR14089">
    <property type="entry name" value="PRE-MRNA-SPLICING FACTOR RBM22"/>
    <property type="match status" value="1"/>
</dbReference>
<protein>
    <submittedName>
        <fullName evidence="3">Uncharacterized protein</fullName>
    </submittedName>
</protein>
<dbReference type="InterPro" id="IPR000504">
    <property type="entry name" value="RRM_dom"/>
</dbReference>
<sequence length="148" mass="15984">MGLGLGISLPAASANSNGTAEQNSCFSKQDAMPSAFRARKCLQMSPVTCASVSILMLLFWGSEFPLNLPSLLLMVCLVNAGAYQSSQGNCSENDPNNTTVFVGGLDSNVDEEYLRQIFTPYGEISYVRIPVGKHCRFVQFTSRLTSNA</sequence>